<evidence type="ECO:0000313" key="2">
    <source>
        <dbReference type="Proteomes" id="UP000240429"/>
    </source>
</evidence>
<dbReference type="EMBL" id="PYBJ01000013">
    <property type="protein sequence ID" value="PSM41610.1"/>
    <property type="molecule type" value="Genomic_DNA"/>
</dbReference>
<protein>
    <submittedName>
        <fullName evidence="1">Uncharacterized protein</fullName>
    </submittedName>
</protein>
<gene>
    <name evidence="1" type="ORF">C6Y14_20220</name>
</gene>
<name>A0A2P8Q5U3_9ACTN</name>
<organism evidence="1 2">
    <name type="scientific">Streptomyces dioscori</name>
    <dbReference type="NCBI Taxonomy" id="2109333"/>
    <lineage>
        <taxon>Bacteria</taxon>
        <taxon>Bacillati</taxon>
        <taxon>Actinomycetota</taxon>
        <taxon>Actinomycetes</taxon>
        <taxon>Kitasatosporales</taxon>
        <taxon>Streptomycetaceae</taxon>
        <taxon>Streptomyces</taxon>
        <taxon>Streptomyces aurantiacus group</taxon>
    </lineage>
</organism>
<dbReference type="AlphaFoldDB" id="A0A2P8Q5U3"/>
<comment type="caution">
    <text evidence="1">The sequence shown here is derived from an EMBL/GenBank/DDBJ whole genome shotgun (WGS) entry which is preliminary data.</text>
</comment>
<evidence type="ECO:0000313" key="1">
    <source>
        <dbReference type="EMBL" id="PSM41610.1"/>
    </source>
</evidence>
<sequence length="162" mass="17629">MNRSGYHLRHAWVQCCDQLGGPEVDEVTFAATTMAAAFLTQATQDGYQRVREVIGRLIRRSGQEDEAAAQLERLDRDRTAVVQAPAGHREAVVRAAAITWAPVLVRLAESEPVAYAELVSLARQDRQISVANQHNHGTGTFINGNVEGGLTINHGAGHGRHD</sequence>
<dbReference type="Proteomes" id="UP000240429">
    <property type="component" value="Unassembled WGS sequence"/>
</dbReference>
<reference evidence="1 2" key="1">
    <citation type="submission" date="2018-03" db="EMBL/GenBank/DDBJ databases">
        <title>Streptomyces dioscori sp. nov., a novel endophytic actinobacterium isolated from bulbil of Dioscorea bulbifera L.</title>
        <authorList>
            <person name="Zhikuan W."/>
        </authorList>
    </citation>
    <scope>NUCLEOTIDE SEQUENCE [LARGE SCALE GENOMIC DNA]</scope>
    <source>
        <strain evidence="1 2">A217</strain>
    </source>
</reference>
<accession>A0A2P8Q5U3</accession>
<proteinExistence type="predicted"/>
<keyword evidence="2" id="KW-1185">Reference proteome</keyword>